<dbReference type="Proteomes" id="UP000188354">
    <property type="component" value="Chromosome LG18"/>
</dbReference>
<name>A0A1J7FZA4_LUPAN</name>
<organism evidence="2 3">
    <name type="scientific">Lupinus angustifolius</name>
    <name type="common">Narrow-leaved blue lupine</name>
    <dbReference type="NCBI Taxonomy" id="3871"/>
    <lineage>
        <taxon>Eukaryota</taxon>
        <taxon>Viridiplantae</taxon>
        <taxon>Streptophyta</taxon>
        <taxon>Embryophyta</taxon>
        <taxon>Tracheophyta</taxon>
        <taxon>Spermatophyta</taxon>
        <taxon>Magnoliopsida</taxon>
        <taxon>eudicotyledons</taxon>
        <taxon>Gunneridae</taxon>
        <taxon>Pentapetalae</taxon>
        <taxon>rosids</taxon>
        <taxon>fabids</taxon>
        <taxon>Fabales</taxon>
        <taxon>Fabaceae</taxon>
        <taxon>Papilionoideae</taxon>
        <taxon>50 kb inversion clade</taxon>
        <taxon>genistoids sensu lato</taxon>
        <taxon>core genistoids</taxon>
        <taxon>Genisteae</taxon>
        <taxon>Lupinus</taxon>
    </lineage>
</organism>
<keyword evidence="3" id="KW-1185">Reference proteome</keyword>
<dbReference type="InterPro" id="IPR034577">
    <property type="entry name" value="NIMIN-2"/>
</dbReference>
<dbReference type="PANTHER" id="PTHR35735">
    <property type="entry name" value="PROTEIN NIM1-INTERACTING 2"/>
    <property type="match status" value="1"/>
</dbReference>
<evidence type="ECO:0000313" key="3">
    <source>
        <dbReference type="Proteomes" id="UP000188354"/>
    </source>
</evidence>
<dbReference type="Gramene" id="OIV93469">
    <property type="protein sequence ID" value="OIV93469"/>
    <property type="gene ID" value="TanjilG_18685"/>
</dbReference>
<protein>
    <submittedName>
        <fullName evidence="2">Uncharacterized protein</fullName>
    </submittedName>
</protein>
<dbReference type="AlphaFoldDB" id="A0A1J7FZA4"/>
<evidence type="ECO:0000313" key="2">
    <source>
        <dbReference type="EMBL" id="OIV93469.1"/>
    </source>
</evidence>
<proteinExistence type="predicted"/>
<feature type="compositionally biased region" description="Basic and acidic residues" evidence="1">
    <location>
        <begin position="12"/>
        <end position="28"/>
    </location>
</feature>
<dbReference type="GO" id="GO:0010112">
    <property type="term" value="P:regulation of systemic acquired resistance"/>
    <property type="evidence" value="ECO:0007669"/>
    <property type="project" value="InterPro"/>
</dbReference>
<feature type="region of interest" description="Disordered" evidence="1">
    <location>
        <begin position="1"/>
        <end position="40"/>
    </location>
</feature>
<dbReference type="EMBL" id="CM007378">
    <property type="protein sequence ID" value="OIV93469.1"/>
    <property type="molecule type" value="Genomic_DNA"/>
</dbReference>
<dbReference type="PANTHER" id="PTHR35735:SF5">
    <property type="entry name" value="PROTEIN NIM1-INTERACTING 2"/>
    <property type="match status" value="1"/>
</dbReference>
<dbReference type="OMA" id="CESSCGA"/>
<sequence length="130" mass="14396">MEVDKRNKKRVTVREGERDRLKKLKGEENGAAAGGCGSDDTVVVPTDEEVEEFYAILRRMGVAVKYFDGKRRGGKELREVLEQAEVTVVDDHRDACCFSVNKKKSDEEVIANQVLDLNAVAPEAADVGDI</sequence>
<gene>
    <name evidence="2" type="ORF">TanjilG_18685</name>
</gene>
<accession>A0A1J7FZA4</accession>
<evidence type="ECO:0000256" key="1">
    <source>
        <dbReference type="SAM" id="MobiDB-lite"/>
    </source>
</evidence>
<feature type="compositionally biased region" description="Basic residues" evidence="1">
    <location>
        <begin position="1"/>
        <end position="11"/>
    </location>
</feature>
<reference evidence="2 3" key="1">
    <citation type="journal article" date="2017" name="Plant Biotechnol. J.">
        <title>A comprehensive draft genome sequence for lupin (Lupinus angustifolius), an emerging health food: insights into plant-microbe interactions and legume evolution.</title>
        <authorList>
            <person name="Hane J.K."/>
            <person name="Ming Y."/>
            <person name="Kamphuis L.G."/>
            <person name="Nelson M.N."/>
            <person name="Garg G."/>
            <person name="Atkins C.A."/>
            <person name="Bayer P.E."/>
            <person name="Bravo A."/>
            <person name="Bringans S."/>
            <person name="Cannon S."/>
            <person name="Edwards D."/>
            <person name="Foley R."/>
            <person name="Gao L.L."/>
            <person name="Harrison M.J."/>
            <person name="Huang W."/>
            <person name="Hurgobin B."/>
            <person name="Li S."/>
            <person name="Liu C.W."/>
            <person name="McGrath A."/>
            <person name="Morahan G."/>
            <person name="Murray J."/>
            <person name="Weller J."/>
            <person name="Jian J."/>
            <person name="Singh K.B."/>
        </authorList>
    </citation>
    <scope>NUCLEOTIDE SEQUENCE [LARGE SCALE GENOMIC DNA]</scope>
    <source>
        <strain evidence="3">cv. Tanjil</strain>
        <tissue evidence="2">Whole plant</tissue>
    </source>
</reference>